<dbReference type="AlphaFoldDB" id="A0A9P1IG33"/>
<evidence type="ECO:0000313" key="2">
    <source>
        <dbReference type="Proteomes" id="UP001152747"/>
    </source>
</evidence>
<reference evidence="1" key="1">
    <citation type="submission" date="2022-11" db="EMBL/GenBank/DDBJ databases">
        <authorList>
            <person name="Kikuchi T."/>
        </authorList>
    </citation>
    <scope>NUCLEOTIDE SEQUENCE</scope>
    <source>
        <strain evidence="1">PS1010</strain>
    </source>
</reference>
<sequence>MKNYKYGLRRKLRKLKKKTTGWFDIPYEMRKSVISYMDTRSKGLFSCCSKLCYEEVMESTDYIKEIEFSDSTSGSAIRFRFFDDSHNFELWFLDECEDRNNIIIEGHSEACEYEWIIRKTCDVRKMAIDCMNRIIGTCINLKSFVFNPDTPHSYLFDNFGIKHLKKLDSLRVFQRWTPIDLVENGFVSLEMLYKMKCVIKLHANLNLEQLLKLSARKIRLLGMKIDSEALNVYCKMVQAGKLNENIKKLKLDMDKDHLLDPKKVVAGLNTVQKHEIENDIISFEMSFETRPDRYAMIRIEPKSFLMIIRLEERRYEYRETLDFDDHFPDVMRSDSFLNQPAFLTDENRWTQSDDEF</sequence>
<name>A0A9P1IG33_9PELO</name>
<organism evidence="1 2">
    <name type="scientific">Caenorhabditis angaria</name>
    <dbReference type="NCBI Taxonomy" id="860376"/>
    <lineage>
        <taxon>Eukaryota</taxon>
        <taxon>Metazoa</taxon>
        <taxon>Ecdysozoa</taxon>
        <taxon>Nematoda</taxon>
        <taxon>Chromadorea</taxon>
        <taxon>Rhabditida</taxon>
        <taxon>Rhabditina</taxon>
        <taxon>Rhabditomorpha</taxon>
        <taxon>Rhabditoidea</taxon>
        <taxon>Rhabditidae</taxon>
        <taxon>Peloderinae</taxon>
        <taxon>Caenorhabditis</taxon>
    </lineage>
</organism>
<dbReference type="EMBL" id="CANHGI010000003">
    <property type="protein sequence ID" value="CAI5444228.1"/>
    <property type="molecule type" value="Genomic_DNA"/>
</dbReference>
<gene>
    <name evidence="1" type="ORF">CAMP_LOCUS6865</name>
</gene>
<dbReference type="Proteomes" id="UP001152747">
    <property type="component" value="Unassembled WGS sequence"/>
</dbReference>
<protein>
    <recommendedName>
        <fullName evidence="3">F-box domain-containing protein</fullName>
    </recommendedName>
</protein>
<comment type="caution">
    <text evidence="1">The sequence shown here is derived from an EMBL/GenBank/DDBJ whole genome shotgun (WGS) entry which is preliminary data.</text>
</comment>
<keyword evidence="2" id="KW-1185">Reference proteome</keyword>
<accession>A0A9P1IG33</accession>
<evidence type="ECO:0008006" key="3">
    <source>
        <dbReference type="Google" id="ProtNLM"/>
    </source>
</evidence>
<proteinExistence type="predicted"/>
<evidence type="ECO:0000313" key="1">
    <source>
        <dbReference type="EMBL" id="CAI5444228.1"/>
    </source>
</evidence>